<accession>A0A8J4RW19</accession>
<dbReference type="AlphaFoldDB" id="A0A8J4RW19"/>
<sequence length="77" mass="8352">MEYASGVDLFQGCAMLGSSVRMRHATSSSNLYLELVTSCNASLMKQICHCECLEISDFGYSKGVEGLEIFAQCGCII</sequence>
<dbReference type="Proteomes" id="UP000737018">
    <property type="component" value="Unassembled WGS sequence"/>
</dbReference>
<reference evidence="1" key="1">
    <citation type="submission" date="2020-03" db="EMBL/GenBank/DDBJ databases">
        <title>Castanea mollissima Vanexum genome sequencing.</title>
        <authorList>
            <person name="Staton M."/>
        </authorList>
    </citation>
    <scope>NUCLEOTIDE SEQUENCE</scope>
    <source>
        <tissue evidence="1">Leaf</tissue>
    </source>
</reference>
<organism evidence="1 2">
    <name type="scientific">Castanea mollissima</name>
    <name type="common">Chinese chestnut</name>
    <dbReference type="NCBI Taxonomy" id="60419"/>
    <lineage>
        <taxon>Eukaryota</taxon>
        <taxon>Viridiplantae</taxon>
        <taxon>Streptophyta</taxon>
        <taxon>Embryophyta</taxon>
        <taxon>Tracheophyta</taxon>
        <taxon>Spermatophyta</taxon>
        <taxon>Magnoliopsida</taxon>
        <taxon>eudicotyledons</taxon>
        <taxon>Gunneridae</taxon>
        <taxon>Pentapetalae</taxon>
        <taxon>rosids</taxon>
        <taxon>fabids</taxon>
        <taxon>Fagales</taxon>
        <taxon>Fagaceae</taxon>
        <taxon>Castanea</taxon>
    </lineage>
</organism>
<name>A0A8J4RW19_9ROSI</name>
<gene>
    <name evidence="1" type="ORF">CMV_006030</name>
</gene>
<protein>
    <submittedName>
        <fullName evidence="1">Uncharacterized protein</fullName>
    </submittedName>
</protein>
<proteinExistence type="predicted"/>
<keyword evidence="2" id="KW-1185">Reference proteome</keyword>
<dbReference type="EMBL" id="JRKL02000551">
    <property type="protein sequence ID" value="KAF3970268.1"/>
    <property type="molecule type" value="Genomic_DNA"/>
</dbReference>
<comment type="caution">
    <text evidence="1">The sequence shown here is derived from an EMBL/GenBank/DDBJ whole genome shotgun (WGS) entry which is preliminary data.</text>
</comment>
<evidence type="ECO:0000313" key="2">
    <source>
        <dbReference type="Proteomes" id="UP000737018"/>
    </source>
</evidence>
<evidence type="ECO:0000313" key="1">
    <source>
        <dbReference type="EMBL" id="KAF3970268.1"/>
    </source>
</evidence>